<dbReference type="InterPro" id="IPR003742">
    <property type="entry name" value="RlmH-like"/>
</dbReference>
<dbReference type="GO" id="GO:0008168">
    <property type="term" value="F:methyltransferase activity"/>
    <property type="evidence" value="ECO:0007669"/>
    <property type="project" value="UniProtKB-KW"/>
</dbReference>
<dbReference type="EMBL" id="LUHQ01000027">
    <property type="protein sequence ID" value="OAO89074.1"/>
    <property type="molecule type" value="Genomic_DNA"/>
</dbReference>
<dbReference type="PANTHER" id="PTHR33603:SF1">
    <property type="entry name" value="RIBOSOMAL RNA LARGE SUBUNIT METHYLTRANSFERASE H"/>
    <property type="match status" value="1"/>
</dbReference>
<evidence type="ECO:0000313" key="5">
    <source>
        <dbReference type="EMBL" id="OAO89074.1"/>
    </source>
</evidence>
<dbReference type="NCBIfam" id="NF000985">
    <property type="entry name" value="PRK00103.1-3"/>
    <property type="match status" value="1"/>
</dbReference>
<evidence type="ECO:0000256" key="2">
    <source>
        <dbReference type="ARBA" id="ARBA00022679"/>
    </source>
</evidence>
<name>A0A178U746_ARATH</name>
<dbReference type="CDD" id="cd18081">
    <property type="entry name" value="RlmH-like"/>
    <property type="match status" value="1"/>
</dbReference>
<protein>
    <submittedName>
        <fullName evidence="5">Uncharacterized protein</fullName>
    </submittedName>
</protein>
<dbReference type="AlphaFoldDB" id="A0A178U746"/>
<keyword evidence="1" id="KW-0489">Methyltransferase</keyword>
<proteinExistence type="inferred from homology"/>
<sequence>MQIQIVCVGKLKERYWSDGVAEYSKRMGAYARLDIRELPDEKTPDSMSPAEEEQVRVREGERILAALKPDAHVVALAIDGETWSSEQLAAHLERQAVYGGGSVAFVIGGSLGLSPAVLSRADKKLSFGRMTYPHQLMRVLLLEQVYRAFKINRGEPYHK</sequence>
<dbReference type="HAMAP" id="MF_00658">
    <property type="entry name" value="23SrRNA_methyltr_H"/>
    <property type="match status" value="1"/>
</dbReference>
<dbReference type="PANTHER" id="PTHR33603">
    <property type="entry name" value="METHYLTRANSFERASE"/>
    <property type="match status" value="1"/>
</dbReference>
<gene>
    <name evidence="5" type="ORF">AXX17_ATUG04790</name>
</gene>
<evidence type="ECO:0000256" key="4">
    <source>
        <dbReference type="ARBA" id="ARBA00038303"/>
    </source>
</evidence>
<dbReference type="GO" id="GO:0032259">
    <property type="term" value="P:methylation"/>
    <property type="evidence" value="ECO:0007669"/>
    <property type="project" value="UniProtKB-KW"/>
</dbReference>
<keyword evidence="3" id="KW-0949">S-adenosyl-L-methionine</keyword>
<evidence type="ECO:0000256" key="3">
    <source>
        <dbReference type="ARBA" id="ARBA00022691"/>
    </source>
</evidence>
<dbReference type="GO" id="GO:0006364">
    <property type="term" value="P:rRNA processing"/>
    <property type="evidence" value="ECO:0007669"/>
    <property type="project" value="InterPro"/>
</dbReference>
<evidence type="ECO:0000256" key="1">
    <source>
        <dbReference type="ARBA" id="ARBA00022603"/>
    </source>
</evidence>
<dbReference type="Proteomes" id="UP000078284">
    <property type="component" value="Unassembled WGS sequence"/>
</dbReference>
<dbReference type="InterPro" id="IPR029028">
    <property type="entry name" value="Alpha/beta_knot_MTases"/>
</dbReference>
<accession>A0A178U746</accession>
<dbReference type="PIRSF" id="PIRSF004505">
    <property type="entry name" value="MT_bac"/>
    <property type="match status" value="1"/>
</dbReference>
<comment type="similarity">
    <text evidence="4">Belongs to the RNA methyltransferase RlmH family.</text>
</comment>
<reference evidence="6" key="1">
    <citation type="journal article" date="2016" name="Proc. Natl. Acad. Sci. U.S.A.">
        <title>Chromosome-level assembly of Arabidopsis thaliana Ler reveals the extent of translocation and inversion polymorphisms.</title>
        <authorList>
            <person name="Zapata L."/>
            <person name="Ding J."/>
            <person name="Willing E.M."/>
            <person name="Hartwig B."/>
            <person name="Bezdan D."/>
            <person name="Jiao W.B."/>
            <person name="Patel V."/>
            <person name="Velikkakam James G."/>
            <person name="Koornneef M."/>
            <person name="Ossowski S."/>
            <person name="Schneeberger K."/>
        </authorList>
    </citation>
    <scope>NUCLEOTIDE SEQUENCE [LARGE SCALE GENOMIC DNA]</scope>
    <source>
        <strain evidence="6">cv. Landsberg erecta</strain>
    </source>
</reference>
<dbReference type="NCBIfam" id="TIGR00246">
    <property type="entry name" value="tRNA_RlmH_YbeA"/>
    <property type="match status" value="1"/>
</dbReference>
<dbReference type="InterPro" id="IPR029026">
    <property type="entry name" value="tRNA_m1G_MTases_N"/>
</dbReference>
<dbReference type="Pfam" id="PF02590">
    <property type="entry name" value="SPOUT_MTase"/>
    <property type="match status" value="1"/>
</dbReference>
<keyword evidence="2" id="KW-0808">Transferase</keyword>
<organism evidence="5 6">
    <name type="scientific">Arabidopsis thaliana</name>
    <name type="common">Mouse-ear cress</name>
    <dbReference type="NCBI Taxonomy" id="3702"/>
    <lineage>
        <taxon>Eukaryota</taxon>
        <taxon>Viridiplantae</taxon>
        <taxon>Streptophyta</taxon>
        <taxon>Embryophyta</taxon>
        <taxon>Tracheophyta</taxon>
        <taxon>Spermatophyta</taxon>
        <taxon>Magnoliopsida</taxon>
        <taxon>eudicotyledons</taxon>
        <taxon>Gunneridae</taxon>
        <taxon>Pentapetalae</taxon>
        <taxon>rosids</taxon>
        <taxon>malvids</taxon>
        <taxon>Brassicales</taxon>
        <taxon>Brassicaceae</taxon>
        <taxon>Camelineae</taxon>
        <taxon>Arabidopsis</taxon>
    </lineage>
</organism>
<evidence type="ECO:0000313" key="6">
    <source>
        <dbReference type="Proteomes" id="UP000078284"/>
    </source>
</evidence>
<dbReference type="Gene3D" id="3.40.1280.10">
    <property type="match status" value="1"/>
</dbReference>
<dbReference type="SUPFAM" id="SSF75217">
    <property type="entry name" value="alpha/beta knot"/>
    <property type="match status" value="1"/>
</dbReference>
<comment type="caution">
    <text evidence="5">The sequence shown here is derived from an EMBL/GenBank/DDBJ whole genome shotgun (WGS) entry which is preliminary data.</text>
</comment>